<gene>
    <name evidence="1" type="ORF">P8935_00180</name>
</gene>
<proteinExistence type="predicted"/>
<organism evidence="1">
    <name type="scientific">Telmatobacter sp. DSM 110680</name>
    <dbReference type="NCBI Taxonomy" id="3036704"/>
    <lineage>
        <taxon>Bacteria</taxon>
        <taxon>Pseudomonadati</taxon>
        <taxon>Acidobacteriota</taxon>
        <taxon>Terriglobia</taxon>
        <taxon>Terriglobales</taxon>
        <taxon>Acidobacteriaceae</taxon>
        <taxon>Telmatobacter</taxon>
    </lineage>
</organism>
<dbReference type="InterPro" id="IPR027268">
    <property type="entry name" value="Peptidase_M4/M1_CTD_sf"/>
</dbReference>
<dbReference type="AlphaFoldDB" id="A0AAU7DL14"/>
<protein>
    <recommendedName>
        <fullName evidence="2">Peptidase M61 catalytic domain-containing protein</fullName>
    </recommendedName>
</protein>
<evidence type="ECO:0000313" key="1">
    <source>
        <dbReference type="EMBL" id="XBH17765.1"/>
    </source>
</evidence>
<evidence type="ECO:0008006" key="2">
    <source>
        <dbReference type="Google" id="ProtNLM"/>
    </source>
</evidence>
<reference evidence="1" key="1">
    <citation type="submission" date="2023-03" db="EMBL/GenBank/DDBJ databases">
        <title>Edaphobacter sp.</title>
        <authorList>
            <person name="Huber K.J."/>
            <person name="Papendorf J."/>
            <person name="Pilke C."/>
            <person name="Bunk B."/>
            <person name="Sproeer C."/>
            <person name="Pester M."/>
        </authorList>
    </citation>
    <scope>NUCLEOTIDE SEQUENCE</scope>
    <source>
        <strain evidence="1">DSM 110680</strain>
    </source>
</reference>
<name>A0AAU7DL14_9BACT</name>
<dbReference type="RefSeq" id="WP_348262990.1">
    <property type="nucleotide sequence ID" value="NZ_CP121196.1"/>
</dbReference>
<dbReference type="Gene3D" id="1.10.390.10">
    <property type="entry name" value="Neutral Protease Domain 2"/>
    <property type="match status" value="1"/>
</dbReference>
<sequence>MNVDMLGRLLRRVAWNVGLAAVVGIATLAAAQPGHNLTIVASRELRIGGGTVQADFAEGLMDLSQDAIFAHVQAAASAINTYYGRFPVSRARVLIAPVADRGGIVQGTTWGDMAGWPGMTRFRIGQHATADDLKDDWMMTHELDHMAFPSLPDDQHWMEEGLATYVEPIARVQSGELKPQEIWRDMVRDMHKGEPAEGDQGLDHTHSWGRTYWGGAMFCLVADVEIRRQTGNQRGLQDALRAIVAAGGTIDHEWPLDKALAIGDKATGTHVLSEQYAKWKDSAVTVDLDKLWTELGIQRNGDAIEFVATAPLANVREAIARPSR</sequence>
<accession>A0AAU7DL14</accession>
<dbReference type="EMBL" id="CP121196">
    <property type="protein sequence ID" value="XBH17765.1"/>
    <property type="molecule type" value="Genomic_DNA"/>
</dbReference>